<feature type="transmembrane region" description="Helical" evidence="8">
    <location>
        <begin position="204"/>
        <end position="222"/>
    </location>
</feature>
<dbReference type="Pfam" id="PF01490">
    <property type="entry name" value="Aa_trans"/>
    <property type="match status" value="1"/>
</dbReference>
<evidence type="ECO:0000259" key="9">
    <source>
        <dbReference type="Pfam" id="PF01490"/>
    </source>
</evidence>
<evidence type="ECO:0000256" key="4">
    <source>
        <dbReference type="ARBA" id="ARBA00022692"/>
    </source>
</evidence>
<comment type="subcellular location">
    <subcellularLocation>
        <location evidence="1">Membrane</location>
        <topology evidence="1">Multi-pass membrane protein</topology>
    </subcellularLocation>
</comment>
<evidence type="ECO:0000313" key="11">
    <source>
        <dbReference type="Proteomes" id="UP001605036"/>
    </source>
</evidence>
<evidence type="ECO:0000256" key="1">
    <source>
        <dbReference type="ARBA" id="ARBA00004141"/>
    </source>
</evidence>
<evidence type="ECO:0000256" key="7">
    <source>
        <dbReference type="ARBA" id="ARBA00023136"/>
    </source>
</evidence>
<keyword evidence="5" id="KW-0029">Amino-acid transport</keyword>
<keyword evidence="7 8" id="KW-0472">Membrane</keyword>
<feature type="transmembrane region" description="Helical" evidence="8">
    <location>
        <begin position="122"/>
        <end position="142"/>
    </location>
</feature>
<organism evidence="10 11">
    <name type="scientific">Riccia fluitans</name>
    <dbReference type="NCBI Taxonomy" id="41844"/>
    <lineage>
        <taxon>Eukaryota</taxon>
        <taxon>Viridiplantae</taxon>
        <taxon>Streptophyta</taxon>
        <taxon>Embryophyta</taxon>
        <taxon>Marchantiophyta</taxon>
        <taxon>Marchantiopsida</taxon>
        <taxon>Marchantiidae</taxon>
        <taxon>Marchantiales</taxon>
        <taxon>Ricciaceae</taxon>
        <taxon>Riccia</taxon>
    </lineage>
</organism>
<dbReference type="EMBL" id="JBHFFA010000001">
    <property type="protein sequence ID" value="KAL2650055.1"/>
    <property type="molecule type" value="Genomic_DNA"/>
</dbReference>
<feature type="transmembrane region" description="Helical" evidence="8">
    <location>
        <begin position="63"/>
        <end position="88"/>
    </location>
</feature>
<dbReference type="AlphaFoldDB" id="A0ABD1ZF33"/>
<feature type="transmembrane region" description="Helical" evidence="8">
    <location>
        <begin position="336"/>
        <end position="355"/>
    </location>
</feature>
<evidence type="ECO:0000256" key="5">
    <source>
        <dbReference type="ARBA" id="ARBA00022970"/>
    </source>
</evidence>
<gene>
    <name evidence="10" type="ORF">R1flu_018183</name>
</gene>
<reference evidence="10 11" key="1">
    <citation type="submission" date="2024-09" db="EMBL/GenBank/DDBJ databases">
        <title>Chromosome-scale assembly of Riccia fluitans.</title>
        <authorList>
            <person name="Paukszto L."/>
            <person name="Sawicki J."/>
            <person name="Karawczyk K."/>
            <person name="Piernik-Szablinska J."/>
            <person name="Szczecinska M."/>
            <person name="Mazdziarz M."/>
        </authorList>
    </citation>
    <scope>NUCLEOTIDE SEQUENCE [LARGE SCALE GENOMIC DNA]</scope>
    <source>
        <strain evidence="10">Rf_01</strain>
        <tissue evidence="10">Aerial parts of the thallus</tissue>
    </source>
</reference>
<keyword evidence="3" id="KW-0813">Transport</keyword>
<comment type="caution">
    <text evidence="10">The sequence shown here is derived from an EMBL/GenBank/DDBJ whole genome shotgun (WGS) entry which is preliminary data.</text>
</comment>
<accession>A0ABD1ZF33</accession>
<name>A0ABD1ZF33_9MARC</name>
<dbReference type="PANTHER" id="PTHR22950:SF458">
    <property type="entry name" value="SODIUM-COUPLED NEUTRAL AMINO ACID TRANSPORTER 11-RELATED"/>
    <property type="match status" value="1"/>
</dbReference>
<proteinExistence type="inferred from homology"/>
<dbReference type="InterPro" id="IPR013057">
    <property type="entry name" value="AA_transpt_TM"/>
</dbReference>
<evidence type="ECO:0000256" key="2">
    <source>
        <dbReference type="ARBA" id="ARBA00008066"/>
    </source>
</evidence>
<comment type="similarity">
    <text evidence="2">Belongs to the amino acid/polyamine transporter 2 family.</text>
</comment>
<feature type="transmembrane region" description="Helical" evidence="8">
    <location>
        <begin position="434"/>
        <end position="456"/>
    </location>
</feature>
<feature type="transmembrane region" description="Helical" evidence="8">
    <location>
        <begin position="172"/>
        <end position="192"/>
    </location>
</feature>
<dbReference type="GO" id="GO:0006865">
    <property type="term" value="P:amino acid transport"/>
    <property type="evidence" value="ECO:0007669"/>
    <property type="project" value="UniProtKB-KW"/>
</dbReference>
<dbReference type="PANTHER" id="PTHR22950">
    <property type="entry name" value="AMINO ACID TRANSPORTER"/>
    <property type="match status" value="1"/>
</dbReference>
<evidence type="ECO:0000256" key="8">
    <source>
        <dbReference type="SAM" id="Phobius"/>
    </source>
</evidence>
<dbReference type="GO" id="GO:0031090">
    <property type="term" value="C:organelle membrane"/>
    <property type="evidence" value="ECO:0007669"/>
    <property type="project" value="UniProtKB-ARBA"/>
</dbReference>
<sequence>MTGEIPAENLTGALGGYTPADQRTPLLPSKKQDLTVEADDGYHQASFSSAVFNLSTTTVGAGIMALPATMTVLGLPLGILAIIVSGLLTERSLDFLIRFSKPIKARSYGGLMADSFGKIGRIMTQLCIIVNNIGVQIVYLIIIGDVLSGAKGTVDSAHTGILVELTGGPTWWNGRLFVLTVTTLFILVPLACFRHVDSLKHSSALSVALALVFVVITTVVAIKKLFDGTIEAPRMLPDVYSISSLGRLFTVVPVLATAYICHHNLHPIANEMKASSGVEIDKVSRASITLCSVIYVATALFGFLLFGDKTASDILSNFDADLDIPYSKFLCDVIRISYAVHIMLVFPLLNFSLRLNLDSLLFPKRRPLSESSRRFYTLTAILITTIFIGSTLVPNIWVAFEFTGSTATVLLGFIFPGLIALRDSPRIATSRDKWVASIMVVVAVISSVSAIVTNVIDLSIPVDSTQPKNNLHGIYSYMGARS</sequence>
<feature type="domain" description="Amino acid transporter transmembrane" evidence="9">
    <location>
        <begin position="43"/>
        <end position="452"/>
    </location>
</feature>
<evidence type="ECO:0000256" key="6">
    <source>
        <dbReference type="ARBA" id="ARBA00022989"/>
    </source>
</evidence>
<keyword evidence="6 8" id="KW-1133">Transmembrane helix</keyword>
<evidence type="ECO:0000313" key="10">
    <source>
        <dbReference type="EMBL" id="KAL2650055.1"/>
    </source>
</evidence>
<keyword evidence="11" id="KW-1185">Reference proteome</keyword>
<feature type="transmembrane region" description="Helical" evidence="8">
    <location>
        <begin position="402"/>
        <end position="422"/>
    </location>
</feature>
<evidence type="ECO:0000256" key="3">
    <source>
        <dbReference type="ARBA" id="ARBA00022448"/>
    </source>
</evidence>
<protein>
    <recommendedName>
        <fullName evidence="9">Amino acid transporter transmembrane domain-containing protein</fullName>
    </recommendedName>
</protein>
<keyword evidence="4 8" id="KW-0812">Transmembrane</keyword>
<dbReference type="Proteomes" id="UP001605036">
    <property type="component" value="Unassembled WGS sequence"/>
</dbReference>
<feature type="transmembrane region" description="Helical" evidence="8">
    <location>
        <begin position="375"/>
        <end position="396"/>
    </location>
</feature>
<feature type="transmembrane region" description="Helical" evidence="8">
    <location>
        <begin position="242"/>
        <end position="262"/>
    </location>
</feature>
<feature type="transmembrane region" description="Helical" evidence="8">
    <location>
        <begin position="283"/>
        <end position="306"/>
    </location>
</feature>